<evidence type="ECO:0000256" key="8">
    <source>
        <dbReference type="ARBA" id="ARBA00022737"/>
    </source>
</evidence>
<dbReference type="InterPro" id="IPR001783">
    <property type="entry name" value="Lumazine-bd"/>
</dbReference>
<gene>
    <name evidence="12" type="primary">ribE</name>
    <name evidence="12" type="ORF">Thiowin_00009</name>
</gene>
<dbReference type="NCBIfam" id="NF006767">
    <property type="entry name" value="PRK09289.1"/>
    <property type="match status" value="1"/>
</dbReference>
<proteinExistence type="predicted"/>
<dbReference type="NCBIfam" id="TIGR00187">
    <property type="entry name" value="ribE"/>
    <property type="match status" value="1"/>
</dbReference>
<feature type="domain" description="Lumazine-binding" evidence="11">
    <location>
        <begin position="1"/>
        <end position="97"/>
    </location>
</feature>
<name>A0ABZ0S6P3_9GAMM</name>
<evidence type="ECO:0000256" key="9">
    <source>
        <dbReference type="NCBIfam" id="TIGR00187"/>
    </source>
</evidence>
<evidence type="ECO:0000256" key="4">
    <source>
        <dbReference type="ARBA" id="ARBA00012827"/>
    </source>
</evidence>
<dbReference type="GO" id="GO:0004746">
    <property type="term" value="F:riboflavin synthase activity"/>
    <property type="evidence" value="ECO:0007669"/>
    <property type="project" value="UniProtKB-EC"/>
</dbReference>
<dbReference type="PIRSF" id="PIRSF000498">
    <property type="entry name" value="Riboflavin_syn_A"/>
    <property type="match status" value="1"/>
</dbReference>
<accession>A0ABZ0S6P3</accession>
<sequence>MFTGIIQAAGHVAQIKRFGSDARLSIQCPEFDLQLAKIGDSIAVNGVCLTVVGFLPDGFSADVSRETLSLTTLAEIRPGTLVNLESALTLATPLGGHLVSGHVDGIGTVLDIREEARSLQLSIEVPNELTRYISCKGSIAVDGISLTVNDITGSLFYLNVVPHTRVVTNIQNYRSTTRVNIEVDLIARYLERLIIGKPSKSDEYASVSKELLARHGFL</sequence>
<evidence type="ECO:0000256" key="7">
    <source>
        <dbReference type="ARBA" id="ARBA00022679"/>
    </source>
</evidence>
<feature type="repeat" description="Lumazine-binding" evidence="10">
    <location>
        <begin position="98"/>
        <end position="194"/>
    </location>
</feature>
<dbReference type="EMBL" id="CP121472">
    <property type="protein sequence ID" value="WPL15130.1"/>
    <property type="molecule type" value="Genomic_DNA"/>
</dbReference>
<dbReference type="Gene3D" id="2.40.30.20">
    <property type="match status" value="2"/>
</dbReference>
<dbReference type="NCBIfam" id="NF009566">
    <property type="entry name" value="PRK13020.1"/>
    <property type="match status" value="1"/>
</dbReference>
<reference evidence="12 13" key="1">
    <citation type="journal article" date="2023" name="Microorganisms">
        <title>Thiorhodovibrio frisius and Trv. litoralis spp. nov., Two Novel Members from a Clade of Fastidious Purple Sulfur Bacteria That Exhibit Unique Red-Shifted Light-Harvesting Capabilities.</title>
        <authorList>
            <person name="Methner A."/>
            <person name="Kuzyk S.B."/>
            <person name="Petersen J."/>
            <person name="Bauer S."/>
            <person name="Brinkmann H."/>
            <person name="Sichau K."/>
            <person name="Wanner G."/>
            <person name="Wolf J."/>
            <person name="Neumann-Schaal M."/>
            <person name="Henke P."/>
            <person name="Tank M."/>
            <person name="Sproer C."/>
            <person name="Bunk B."/>
            <person name="Overmann J."/>
        </authorList>
    </citation>
    <scope>NUCLEOTIDE SEQUENCE [LARGE SCALE GENOMIC DNA]</scope>
    <source>
        <strain evidence="12 13">DSM 6702</strain>
    </source>
</reference>
<dbReference type="CDD" id="cd00402">
    <property type="entry name" value="Riboflavin_synthase_like"/>
    <property type="match status" value="1"/>
</dbReference>
<dbReference type="PROSITE" id="PS51177">
    <property type="entry name" value="LUMAZINE_BIND"/>
    <property type="match status" value="2"/>
</dbReference>
<evidence type="ECO:0000256" key="6">
    <source>
        <dbReference type="ARBA" id="ARBA00022619"/>
    </source>
</evidence>
<keyword evidence="6" id="KW-0686">Riboflavin biosynthesis</keyword>
<dbReference type="Proteomes" id="UP001432180">
    <property type="component" value="Chromosome"/>
</dbReference>
<evidence type="ECO:0000256" key="3">
    <source>
        <dbReference type="ARBA" id="ARBA00004887"/>
    </source>
</evidence>
<feature type="repeat" description="Lumazine-binding" evidence="10">
    <location>
        <begin position="1"/>
        <end position="97"/>
    </location>
</feature>
<dbReference type="InterPro" id="IPR026017">
    <property type="entry name" value="Lumazine-bd_dom"/>
</dbReference>
<comment type="catalytic activity">
    <reaction evidence="1">
        <text>2 6,7-dimethyl-8-(1-D-ribityl)lumazine + H(+) = 5-amino-6-(D-ribitylamino)uracil + riboflavin</text>
        <dbReference type="Rhea" id="RHEA:20772"/>
        <dbReference type="ChEBI" id="CHEBI:15378"/>
        <dbReference type="ChEBI" id="CHEBI:15934"/>
        <dbReference type="ChEBI" id="CHEBI:57986"/>
        <dbReference type="ChEBI" id="CHEBI:58201"/>
        <dbReference type="EC" id="2.5.1.9"/>
    </reaction>
</comment>
<evidence type="ECO:0000256" key="1">
    <source>
        <dbReference type="ARBA" id="ARBA00000968"/>
    </source>
</evidence>
<dbReference type="InterPro" id="IPR023366">
    <property type="entry name" value="ATP_synth_asu-like_sf"/>
</dbReference>
<evidence type="ECO:0000256" key="10">
    <source>
        <dbReference type="PROSITE-ProRule" id="PRU00524"/>
    </source>
</evidence>
<keyword evidence="13" id="KW-1185">Reference proteome</keyword>
<comment type="function">
    <text evidence="2">Catalyzes the dismutation of two molecules of 6,7-dimethyl-8-ribityllumazine, resulting in the formation of riboflavin and 5-amino-6-(D-ribitylamino)uracil.</text>
</comment>
<dbReference type="EC" id="2.5.1.9" evidence="4 9"/>
<dbReference type="Pfam" id="PF00677">
    <property type="entry name" value="Lum_binding"/>
    <property type="match status" value="2"/>
</dbReference>
<evidence type="ECO:0000256" key="2">
    <source>
        <dbReference type="ARBA" id="ARBA00002803"/>
    </source>
</evidence>
<comment type="pathway">
    <text evidence="3">Cofactor biosynthesis; riboflavin biosynthesis; riboflavin from 2-hydroxy-3-oxobutyl phosphate and 5-amino-6-(D-ribitylamino)uracil: step 2/2.</text>
</comment>
<keyword evidence="8" id="KW-0677">Repeat</keyword>
<keyword evidence="7 12" id="KW-0808">Transferase</keyword>
<organism evidence="12 13">
    <name type="scientific">Thiorhodovibrio winogradskyi</name>
    <dbReference type="NCBI Taxonomy" id="77007"/>
    <lineage>
        <taxon>Bacteria</taxon>
        <taxon>Pseudomonadati</taxon>
        <taxon>Pseudomonadota</taxon>
        <taxon>Gammaproteobacteria</taxon>
        <taxon>Chromatiales</taxon>
        <taxon>Chromatiaceae</taxon>
        <taxon>Thiorhodovibrio</taxon>
    </lineage>
</organism>
<feature type="domain" description="Lumazine-binding" evidence="11">
    <location>
        <begin position="98"/>
        <end position="194"/>
    </location>
</feature>
<dbReference type="SUPFAM" id="SSF63380">
    <property type="entry name" value="Riboflavin synthase domain-like"/>
    <property type="match status" value="2"/>
</dbReference>
<protein>
    <recommendedName>
        <fullName evidence="5 9">Riboflavin synthase</fullName>
        <ecNumber evidence="4 9">2.5.1.9</ecNumber>
    </recommendedName>
</protein>
<dbReference type="RefSeq" id="WP_328985717.1">
    <property type="nucleotide sequence ID" value="NZ_CP121472.1"/>
</dbReference>
<evidence type="ECO:0000256" key="5">
    <source>
        <dbReference type="ARBA" id="ARBA00013950"/>
    </source>
</evidence>
<dbReference type="PANTHER" id="PTHR21098">
    <property type="entry name" value="RIBOFLAVIN SYNTHASE ALPHA CHAIN"/>
    <property type="match status" value="1"/>
</dbReference>
<dbReference type="PANTHER" id="PTHR21098:SF12">
    <property type="entry name" value="RIBOFLAVIN SYNTHASE"/>
    <property type="match status" value="1"/>
</dbReference>
<evidence type="ECO:0000313" key="13">
    <source>
        <dbReference type="Proteomes" id="UP001432180"/>
    </source>
</evidence>
<evidence type="ECO:0000259" key="11">
    <source>
        <dbReference type="PROSITE" id="PS51177"/>
    </source>
</evidence>
<dbReference type="InterPro" id="IPR017938">
    <property type="entry name" value="Riboflavin_synthase-like_b-brl"/>
</dbReference>
<evidence type="ECO:0000313" key="12">
    <source>
        <dbReference type="EMBL" id="WPL15130.1"/>
    </source>
</evidence>